<comment type="subcellular location">
    <subcellularLocation>
        <location evidence="1">Cell membrane</location>
        <topology evidence="1">Multi-pass membrane protein</topology>
    </subcellularLocation>
</comment>
<evidence type="ECO:0000256" key="8">
    <source>
        <dbReference type="ARBA" id="ARBA00022989"/>
    </source>
</evidence>
<dbReference type="RefSeq" id="WP_136129927.1">
    <property type="nucleotide sequence ID" value="NZ_PDKU01000001.1"/>
</dbReference>
<evidence type="ECO:0000256" key="12">
    <source>
        <dbReference type="SAM" id="Phobius"/>
    </source>
</evidence>
<dbReference type="GO" id="GO:0005886">
    <property type="term" value="C:plasma membrane"/>
    <property type="evidence" value="ECO:0007669"/>
    <property type="project" value="UniProtKB-SubCell"/>
</dbReference>
<dbReference type="GO" id="GO:0004222">
    <property type="term" value="F:metalloendopeptidase activity"/>
    <property type="evidence" value="ECO:0007669"/>
    <property type="project" value="InterPro"/>
</dbReference>
<evidence type="ECO:0000259" key="13">
    <source>
        <dbReference type="Pfam" id="PF01435"/>
    </source>
</evidence>
<evidence type="ECO:0000256" key="5">
    <source>
        <dbReference type="ARBA" id="ARBA00022723"/>
    </source>
</evidence>
<evidence type="ECO:0000256" key="2">
    <source>
        <dbReference type="ARBA" id="ARBA00022475"/>
    </source>
</evidence>
<accession>A0A2P5SWR5</accession>
<keyword evidence="8 12" id="KW-1133">Transmembrane helix</keyword>
<dbReference type="InterPro" id="IPR050083">
    <property type="entry name" value="HtpX_protease"/>
</dbReference>
<proteinExistence type="inferred from homology"/>
<evidence type="ECO:0000256" key="7">
    <source>
        <dbReference type="ARBA" id="ARBA00022833"/>
    </source>
</evidence>
<evidence type="ECO:0000256" key="3">
    <source>
        <dbReference type="ARBA" id="ARBA00022670"/>
    </source>
</evidence>
<evidence type="ECO:0000256" key="6">
    <source>
        <dbReference type="ARBA" id="ARBA00022801"/>
    </source>
</evidence>
<dbReference type="InterPro" id="IPR001915">
    <property type="entry name" value="Peptidase_M48"/>
</dbReference>
<keyword evidence="5" id="KW-0479">Metal-binding</keyword>
<reference evidence="14 15" key="1">
    <citation type="journal article" date="2018" name="Genome Biol. Evol.">
        <title>Cladogenesis and Genomic Streamlining in Extracellular Endosymbionts of Tropical Stink Bugs.</title>
        <authorList>
            <person name="Otero-Bravo A."/>
            <person name="Goffredi S."/>
            <person name="Sabree Z.L."/>
        </authorList>
    </citation>
    <scope>NUCLEOTIDE SEQUENCE [LARGE SCALE GENOMIC DNA]</scope>
    <source>
        <strain evidence="14 15">SoEL</strain>
    </source>
</reference>
<dbReference type="AlphaFoldDB" id="A0A2P5SWR5"/>
<dbReference type="GO" id="GO:0006508">
    <property type="term" value="P:proteolysis"/>
    <property type="evidence" value="ECO:0007669"/>
    <property type="project" value="UniProtKB-KW"/>
</dbReference>
<feature type="transmembrane region" description="Helical" evidence="12">
    <location>
        <begin position="5"/>
        <end position="26"/>
    </location>
</feature>
<keyword evidence="15" id="KW-1185">Reference proteome</keyword>
<dbReference type="Gene3D" id="3.30.2010.10">
    <property type="entry name" value="Metalloproteases ('zincins'), catalytic domain"/>
    <property type="match status" value="1"/>
</dbReference>
<keyword evidence="10 12" id="KW-0472">Membrane</keyword>
<dbReference type="OrthoDB" id="15218at2"/>
<evidence type="ECO:0000256" key="1">
    <source>
        <dbReference type="ARBA" id="ARBA00004651"/>
    </source>
</evidence>
<sequence length="299" mass="33313">MIRVIIFASTNFAIMILIGFFLHFTGVYPHNIIRLMISACCIGFSGAFTSLMLSRWIAIRSVNGKIIDKPSNEVEYWLLNTIKNQVDKIGIAMPEVAIYPAYDINAFATGAKRNQSLVAVSSGLLYSMTRDEAEAVLAHELSHINNGDMVTMTLIQGVLNTFVIFVSGALAAVISKILSNILLPNVKNPRYNSMSMSLHSSISTTLNTVLGAFANIIVMWFSRRREFCADEGAARLVGTEKMIAALERLKTSYEPREPKNIITLCIHGNRNSLFELLMSHPSLERRIDALRKKNNTFHP</sequence>
<protein>
    <submittedName>
        <fullName evidence="14">Protease HtpX</fullName>
    </submittedName>
</protein>
<organism evidence="14 15">
    <name type="scientific">Candidatus Pantoea edessiphila</name>
    <dbReference type="NCBI Taxonomy" id="2044610"/>
    <lineage>
        <taxon>Bacteria</taxon>
        <taxon>Pseudomonadati</taxon>
        <taxon>Pseudomonadota</taxon>
        <taxon>Gammaproteobacteria</taxon>
        <taxon>Enterobacterales</taxon>
        <taxon>Erwiniaceae</taxon>
        <taxon>Pantoea</taxon>
    </lineage>
</organism>
<comment type="caution">
    <text evidence="14">The sequence shown here is derived from an EMBL/GenBank/DDBJ whole genome shotgun (WGS) entry which is preliminary data.</text>
</comment>
<dbReference type="GO" id="GO:0046872">
    <property type="term" value="F:metal ion binding"/>
    <property type="evidence" value="ECO:0007669"/>
    <property type="project" value="UniProtKB-KW"/>
</dbReference>
<keyword evidence="4 12" id="KW-0812">Transmembrane</keyword>
<comment type="similarity">
    <text evidence="11">Belongs to the peptidase M48 family.</text>
</comment>
<keyword evidence="7 11" id="KW-0862">Zinc</keyword>
<dbReference type="PANTHER" id="PTHR43221">
    <property type="entry name" value="PROTEASE HTPX"/>
    <property type="match status" value="1"/>
</dbReference>
<evidence type="ECO:0000256" key="9">
    <source>
        <dbReference type="ARBA" id="ARBA00023049"/>
    </source>
</evidence>
<keyword evidence="6 11" id="KW-0378">Hydrolase</keyword>
<evidence type="ECO:0000313" key="14">
    <source>
        <dbReference type="EMBL" id="PPI86762.1"/>
    </source>
</evidence>
<keyword evidence="3 11" id="KW-0645">Protease</keyword>
<evidence type="ECO:0000256" key="10">
    <source>
        <dbReference type="ARBA" id="ARBA00023136"/>
    </source>
</evidence>
<evidence type="ECO:0000313" key="15">
    <source>
        <dbReference type="Proteomes" id="UP000296144"/>
    </source>
</evidence>
<dbReference type="CDD" id="cd07335">
    <property type="entry name" value="M48B_HtpX_like"/>
    <property type="match status" value="1"/>
</dbReference>
<evidence type="ECO:0000256" key="4">
    <source>
        <dbReference type="ARBA" id="ARBA00022692"/>
    </source>
</evidence>
<feature type="transmembrane region" description="Helical" evidence="12">
    <location>
        <begin position="198"/>
        <end position="221"/>
    </location>
</feature>
<dbReference type="NCBIfam" id="NF003965">
    <property type="entry name" value="PRK05457.1"/>
    <property type="match status" value="1"/>
</dbReference>
<dbReference type="PANTHER" id="PTHR43221:SF1">
    <property type="entry name" value="PROTEASE HTPX"/>
    <property type="match status" value="1"/>
</dbReference>
<feature type="transmembrane region" description="Helical" evidence="12">
    <location>
        <begin position="32"/>
        <end position="53"/>
    </location>
</feature>
<comment type="cofactor">
    <cofactor evidence="11">
        <name>Zn(2+)</name>
        <dbReference type="ChEBI" id="CHEBI:29105"/>
    </cofactor>
    <text evidence="11">Binds 1 zinc ion per subunit.</text>
</comment>
<feature type="domain" description="Peptidase M48" evidence="13">
    <location>
        <begin position="76"/>
        <end position="292"/>
    </location>
</feature>
<keyword evidence="9 11" id="KW-0482">Metalloprotease</keyword>
<dbReference type="Pfam" id="PF01435">
    <property type="entry name" value="Peptidase_M48"/>
    <property type="match status" value="1"/>
</dbReference>
<keyword evidence="2" id="KW-1003">Cell membrane</keyword>
<gene>
    <name evidence="14" type="ORF">CRV10_00705</name>
</gene>
<dbReference type="EMBL" id="PDKU01000001">
    <property type="protein sequence ID" value="PPI86762.1"/>
    <property type="molecule type" value="Genomic_DNA"/>
</dbReference>
<feature type="transmembrane region" description="Helical" evidence="12">
    <location>
        <begin position="158"/>
        <end position="178"/>
    </location>
</feature>
<name>A0A2P5SWR5_9GAMM</name>
<dbReference type="Proteomes" id="UP000296144">
    <property type="component" value="Unassembled WGS sequence"/>
</dbReference>
<evidence type="ECO:0000256" key="11">
    <source>
        <dbReference type="RuleBase" id="RU003983"/>
    </source>
</evidence>